<dbReference type="Gene3D" id="3.20.20.70">
    <property type="entry name" value="Aldolase class I"/>
    <property type="match status" value="1"/>
</dbReference>
<dbReference type="Pfam" id="PF16499">
    <property type="entry name" value="Melibiase_2"/>
    <property type="match status" value="2"/>
</dbReference>
<evidence type="ECO:0000256" key="2">
    <source>
        <dbReference type="ARBA" id="ARBA00003969"/>
    </source>
</evidence>
<dbReference type="InterPro" id="IPR002241">
    <property type="entry name" value="Glyco_hydro_27"/>
</dbReference>
<keyword evidence="6 11" id="KW-0732">Signal</keyword>
<dbReference type="PROSITE" id="PS00512">
    <property type="entry name" value="ALPHA_GALACTOSIDASE"/>
    <property type="match status" value="1"/>
</dbReference>
<evidence type="ECO:0000313" key="13">
    <source>
        <dbReference type="EMBL" id="CAP65080.1"/>
    </source>
</evidence>
<keyword evidence="9 10" id="KW-0326">Glycosidase</keyword>
<dbReference type="eggNOG" id="KOG2366">
    <property type="taxonomic scope" value="Eukaryota"/>
</dbReference>
<gene>
    <name evidence="13" type="ORF">PODANS_5_6680</name>
</gene>
<dbReference type="InterPro" id="IPR013780">
    <property type="entry name" value="Glyco_hydro_b"/>
</dbReference>
<dbReference type="EC" id="3.2.1.22" evidence="10"/>
<keyword evidence="7 10" id="KW-0378">Hydrolase</keyword>
<dbReference type="Pfam" id="PF17801">
    <property type="entry name" value="Melibiase_C"/>
    <property type="match status" value="1"/>
</dbReference>
<dbReference type="Gene3D" id="2.60.40.1180">
    <property type="entry name" value="Golgi alpha-mannosidase II"/>
    <property type="match status" value="1"/>
</dbReference>
<dbReference type="OrthoDB" id="5795902at2759"/>
<evidence type="ECO:0000256" key="5">
    <source>
        <dbReference type="ARBA" id="ARBA00022525"/>
    </source>
</evidence>
<dbReference type="InterPro" id="IPR041233">
    <property type="entry name" value="Melibiase_C"/>
</dbReference>
<dbReference type="InterPro" id="IPR013785">
    <property type="entry name" value="Aldolase_TIM"/>
</dbReference>
<feature type="signal peptide" evidence="11">
    <location>
        <begin position="1"/>
        <end position="17"/>
    </location>
</feature>
<evidence type="ECO:0000256" key="4">
    <source>
        <dbReference type="ARBA" id="ARBA00009743"/>
    </source>
</evidence>
<comment type="function">
    <text evidence="2">Hydrolyzes a variety of simple alpha-D-galactoside as well as more complex molecules such as oligosaccharides and polysaccharides.</text>
</comment>
<accession>B2AM92</accession>
<dbReference type="GeneID" id="6189343"/>
<reference evidence="13 15" key="1">
    <citation type="journal article" date="2008" name="Genome Biol.">
        <title>The genome sequence of the model ascomycete fungus Podospora anserina.</title>
        <authorList>
            <person name="Espagne E."/>
            <person name="Lespinet O."/>
            <person name="Malagnac F."/>
            <person name="Da Silva C."/>
            <person name="Jaillon O."/>
            <person name="Porcel B.M."/>
            <person name="Couloux A."/>
            <person name="Aury J.-M."/>
            <person name="Segurens B."/>
            <person name="Poulain J."/>
            <person name="Anthouard V."/>
            <person name="Grossetete S."/>
            <person name="Khalili H."/>
            <person name="Coppin E."/>
            <person name="Dequard-Chablat M."/>
            <person name="Picard M."/>
            <person name="Contamine V."/>
            <person name="Arnaise S."/>
            <person name="Bourdais A."/>
            <person name="Berteaux-Lecellier V."/>
            <person name="Gautheret D."/>
            <person name="de Vries R.P."/>
            <person name="Battaglia E."/>
            <person name="Coutinho P.M."/>
            <person name="Danchin E.G.J."/>
            <person name="Henrissat B."/>
            <person name="El Khoury R."/>
            <person name="Sainsard-Chanet A."/>
            <person name="Boivin A."/>
            <person name="Pinan-Lucarre B."/>
            <person name="Sellem C.H."/>
            <person name="Debuchy R."/>
            <person name="Wincker P."/>
            <person name="Weissenbach J."/>
            <person name="Silar P."/>
        </authorList>
    </citation>
    <scope>NUCLEOTIDE SEQUENCE [LARGE SCALE GENOMIC DNA]</scope>
    <source>
        <strain evidence="15">S / ATCC MYA-4624 / DSM 980 / FGSC 10383</strain>
        <strain evidence="13">S mat+</strain>
    </source>
</reference>
<reference evidence="13" key="2">
    <citation type="submission" date="2008-07" db="EMBL/GenBank/DDBJ databases">
        <authorList>
            <person name="Genoscope - CEA"/>
        </authorList>
    </citation>
    <scope>NUCLEOTIDE SEQUENCE</scope>
    <source>
        <strain evidence="13">S mat+</strain>
    </source>
</reference>
<dbReference type="PANTHER" id="PTHR11452">
    <property type="entry name" value="ALPHA-GALACTOSIDASE/ALPHA-N-ACETYLGALACTOSAMINIDASE"/>
    <property type="match status" value="1"/>
</dbReference>
<dbReference type="RefSeq" id="XP_001905173.1">
    <property type="nucleotide sequence ID" value="XM_001905138.1"/>
</dbReference>
<dbReference type="HOGENOM" id="CLU_013093_2_2_1"/>
<dbReference type="GO" id="GO:0005576">
    <property type="term" value="C:extracellular region"/>
    <property type="evidence" value="ECO:0007669"/>
    <property type="project" value="UniProtKB-SubCell"/>
</dbReference>
<evidence type="ECO:0000256" key="11">
    <source>
        <dbReference type="SAM" id="SignalP"/>
    </source>
</evidence>
<reference evidence="15" key="3">
    <citation type="journal article" date="2014" name="Genetics">
        <title>Maintaining two mating types: Structure of the mating type locus and its role in heterokaryosis in Podospora anserina.</title>
        <authorList>
            <person name="Grognet P."/>
            <person name="Bidard F."/>
            <person name="Kuchly C."/>
            <person name="Tong L.C.H."/>
            <person name="Coppin E."/>
            <person name="Benkhali J.A."/>
            <person name="Couloux A."/>
            <person name="Wincker P."/>
            <person name="Debuchy R."/>
            <person name="Silar P."/>
        </authorList>
    </citation>
    <scope>GENOME REANNOTATION</scope>
    <source>
        <strain evidence="15">S / ATCC MYA-4624 / DSM 980 / FGSC 10383</strain>
    </source>
</reference>
<name>B2AM92_PODAN</name>
<evidence type="ECO:0000256" key="1">
    <source>
        <dbReference type="ARBA" id="ARBA00001255"/>
    </source>
</evidence>
<dbReference type="GO" id="GO:0005975">
    <property type="term" value="P:carbohydrate metabolic process"/>
    <property type="evidence" value="ECO:0007669"/>
    <property type="project" value="InterPro"/>
</dbReference>
<dbReference type="EMBL" id="CU633870">
    <property type="protein sequence ID" value="CAP65080.1"/>
    <property type="molecule type" value="Genomic_DNA"/>
</dbReference>
<organism evidence="13">
    <name type="scientific">Podospora anserina (strain S / ATCC MYA-4624 / DSM 980 / FGSC 10383)</name>
    <name type="common">Pleurage anserina</name>
    <dbReference type="NCBI Taxonomy" id="515849"/>
    <lineage>
        <taxon>Eukaryota</taxon>
        <taxon>Fungi</taxon>
        <taxon>Dikarya</taxon>
        <taxon>Ascomycota</taxon>
        <taxon>Pezizomycotina</taxon>
        <taxon>Sordariomycetes</taxon>
        <taxon>Sordariomycetidae</taxon>
        <taxon>Sordariales</taxon>
        <taxon>Podosporaceae</taxon>
        <taxon>Podospora</taxon>
        <taxon>Podospora anserina</taxon>
    </lineage>
</organism>
<dbReference type="SUPFAM" id="SSF51011">
    <property type="entry name" value="Glycosyl hydrolase domain"/>
    <property type="match status" value="1"/>
</dbReference>
<dbReference type="KEGG" id="pan:PODANSg2195"/>
<keyword evidence="5" id="KW-0964">Secreted</keyword>
<evidence type="ECO:0000259" key="12">
    <source>
        <dbReference type="Pfam" id="PF17801"/>
    </source>
</evidence>
<keyword evidence="10" id="KW-1015">Disulfide bond</keyword>
<evidence type="ECO:0000256" key="6">
    <source>
        <dbReference type="ARBA" id="ARBA00022729"/>
    </source>
</evidence>
<evidence type="ECO:0000256" key="8">
    <source>
        <dbReference type="ARBA" id="ARBA00023180"/>
    </source>
</evidence>
<sequence length="458" mass="51057">MASLAGRLLGLASLASAFVSRDGTGRLPAMGWNSWNEYECNISEGVFITVARQLVDLGLKDLGYEYVNIDDCWSDKELRRDATTGELIPDAEKFPRGIVKVAEEVHSLGLKLGIYSDAGTDTCGGYAGSLGYEELDAATFSKWGIDSEGQDLKYDNCNVPPEWADEYEYIPEEPANNAPPGYDWGTSNTAKRYRVMHDALQRQNRTIQYSLCAWGHAHVERWGNSTGHSWRMWGDIFPAWKGKEKWSWGLMPIVNQASLFWNYTDFGSHNDWDMLEVGNGDLTIEENRSHFALWCALKSALIVGTPLDTLALRKPILDILSNKELIDFNQDPVYGASAMPYKWGNDRPANTSDRDHPAAFWVGTSVKGIHVFLLNTHDTAVNMRAVFAEIPPLKSGGKGYLVHDMWTGEDLGIFRKYFELEVKAHDTAALTITKADGKASSNGLRCLSSLTLSFRETS</sequence>
<evidence type="ECO:0000256" key="3">
    <source>
        <dbReference type="ARBA" id="ARBA00004613"/>
    </source>
</evidence>
<evidence type="ECO:0000256" key="9">
    <source>
        <dbReference type="ARBA" id="ARBA00023295"/>
    </source>
</evidence>
<evidence type="ECO:0000256" key="10">
    <source>
        <dbReference type="RuleBase" id="RU361168"/>
    </source>
</evidence>
<comment type="subcellular location">
    <subcellularLocation>
        <location evidence="3">Secreted</location>
    </subcellularLocation>
</comment>
<feature type="domain" description="Alpha galactosidase C-terminal" evidence="12">
    <location>
        <begin position="356"/>
        <end position="432"/>
    </location>
</feature>
<dbReference type="CDD" id="cd14792">
    <property type="entry name" value="GH27"/>
    <property type="match status" value="1"/>
</dbReference>
<comment type="catalytic activity">
    <reaction evidence="1 10">
        <text>Hydrolysis of terminal, non-reducing alpha-D-galactose residues in alpha-D-galactosides, including galactose oligosaccharides, galactomannans and galactolipids.</text>
        <dbReference type="EC" id="3.2.1.22"/>
    </reaction>
</comment>
<dbReference type="VEuPathDB" id="FungiDB:PODANS_5_6680"/>
<dbReference type="InterPro" id="IPR000111">
    <property type="entry name" value="Glyco_hydro_27/36_CS"/>
</dbReference>
<keyword evidence="15" id="KW-1185">Reference proteome</keyword>
<comment type="similarity">
    <text evidence="4 10">Belongs to the glycosyl hydrolase 27 family.</text>
</comment>
<dbReference type="AlphaFoldDB" id="B2AM92"/>
<keyword evidence="8" id="KW-0325">Glycoprotein</keyword>
<dbReference type="PANTHER" id="PTHR11452:SF61">
    <property type="entry name" value="ALPHA-GALACTOSIDASE B-RELATED"/>
    <property type="match status" value="1"/>
</dbReference>
<dbReference type="Proteomes" id="UP000001197">
    <property type="component" value="Chromosome 5"/>
</dbReference>
<evidence type="ECO:0000313" key="14">
    <source>
        <dbReference type="EMBL" id="CDP29829.1"/>
    </source>
</evidence>
<dbReference type="CAZy" id="GH27">
    <property type="family name" value="Glycoside Hydrolase Family 27"/>
</dbReference>
<dbReference type="InterPro" id="IPR017853">
    <property type="entry name" value="GH"/>
</dbReference>
<dbReference type="PRINTS" id="PR00740">
    <property type="entry name" value="GLHYDRLASE27"/>
</dbReference>
<protein>
    <recommendedName>
        <fullName evidence="10">Alpha-galactosidase</fullName>
        <ecNumber evidence="10">3.2.1.22</ecNumber>
    </recommendedName>
    <alternativeName>
        <fullName evidence="10">Melibiase</fullName>
    </alternativeName>
</protein>
<dbReference type="GO" id="GO:0004557">
    <property type="term" value="F:alpha-galactosidase activity"/>
    <property type="evidence" value="ECO:0007669"/>
    <property type="project" value="UniProtKB-EC"/>
</dbReference>
<evidence type="ECO:0000313" key="15">
    <source>
        <dbReference type="Proteomes" id="UP000001197"/>
    </source>
</evidence>
<proteinExistence type="inferred from homology"/>
<feature type="chain" id="PRO_5007638786" description="Alpha-galactosidase" evidence="11">
    <location>
        <begin position="18"/>
        <end position="458"/>
    </location>
</feature>
<reference evidence="14" key="4">
    <citation type="submission" date="2015-04" db="EMBL/GenBank/DDBJ databases">
        <title>Maintaining two mating types: Structure of the mating type locus and its role in heterokaryosis in Podospora anserina.</title>
        <authorList>
            <person name="Grognet P."/>
            <person name="Bidard F."/>
            <person name="Kuchly C."/>
            <person name="Chan Ho Tong L."/>
            <person name="Coppin E."/>
            <person name="Ait Benkhali J."/>
            <person name="Couloux A."/>
            <person name="Wincker P."/>
            <person name="Debuchy R."/>
            <person name="Silar P."/>
        </authorList>
    </citation>
    <scope>NUCLEOTIDE SEQUENCE</scope>
</reference>
<evidence type="ECO:0000256" key="7">
    <source>
        <dbReference type="ARBA" id="ARBA00022801"/>
    </source>
</evidence>
<dbReference type="STRING" id="515849.B2AM92"/>
<dbReference type="SUPFAM" id="SSF51445">
    <property type="entry name" value="(Trans)glycosidases"/>
    <property type="match status" value="1"/>
</dbReference>
<dbReference type="EMBL" id="FO904940">
    <property type="protein sequence ID" value="CDP29829.1"/>
    <property type="molecule type" value="Genomic_DNA"/>
</dbReference>